<dbReference type="PANTHER" id="PTHR46033">
    <property type="entry name" value="PROTEIN MAIN-LIKE 2"/>
    <property type="match status" value="1"/>
</dbReference>
<evidence type="ECO:0000259" key="1">
    <source>
        <dbReference type="Pfam" id="PF10536"/>
    </source>
</evidence>
<organism evidence="2 3">
    <name type="scientific">Prunus armeniaca</name>
    <name type="common">Apricot</name>
    <name type="synonym">Armeniaca vulgaris</name>
    <dbReference type="NCBI Taxonomy" id="36596"/>
    <lineage>
        <taxon>Eukaryota</taxon>
        <taxon>Viridiplantae</taxon>
        <taxon>Streptophyta</taxon>
        <taxon>Embryophyta</taxon>
        <taxon>Tracheophyta</taxon>
        <taxon>Spermatophyta</taxon>
        <taxon>Magnoliopsida</taxon>
        <taxon>eudicotyledons</taxon>
        <taxon>Gunneridae</taxon>
        <taxon>Pentapetalae</taxon>
        <taxon>rosids</taxon>
        <taxon>fabids</taxon>
        <taxon>Rosales</taxon>
        <taxon>Rosaceae</taxon>
        <taxon>Amygdaloideae</taxon>
        <taxon>Amygdaleae</taxon>
        <taxon>Prunus</taxon>
    </lineage>
</organism>
<name>A0A6J5XT47_PRUAR</name>
<protein>
    <recommendedName>
        <fullName evidence="1">Aminotransferase-like plant mobile domain-containing protein</fullName>
    </recommendedName>
</protein>
<dbReference type="InterPro" id="IPR044824">
    <property type="entry name" value="MAIN-like"/>
</dbReference>
<dbReference type="Proteomes" id="UP000507245">
    <property type="component" value="Unassembled WGS sequence"/>
</dbReference>
<gene>
    <name evidence="2" type="ORF">ORAREDHAP_LOCUS43743</name>
</gene>
<dbReference type="GO" id="GO:0010073">
    <property type="term" value="P:meristem maintenance"/>
    <property type="evidence" value="ECO:0007669"/>
    <property type="project" value="InterPro"/>
</dbReference>
<reference evidence="3" key="1">
    <citation type="journal article" date="2020" name="Genome Biol.">
        <title>Gamete binning: chromosome-level and haplotype-resolved genome assembly enabled by high-throughput single-cell sequencing of gamete genomes.</title>
        <authorList>
            <person name="Campoy J.A."/>
            <person name="Sun H."/>
            <person name="Goel M."/>
            <person name="Jiao W.-B."/>
            <person name="Folz-Donahue K."/>
            <person name="Wang N."/>
            <person name="Rubio M."/>
            <person name="Liu C."/>
            <person name="Kukat C."/>
            <person name="Ruiz D."/>
            <person name="Huettel B."/>
            <person name="Schneeberger K."/>
        </authorList>
    </citation>
    <scope>NUCLEOTIDE SEQUENCE [LARGE SCALE GENOMIC DNA]</scope>
    <source>
        <strain evidence="3">cv. Rojo Pasion</strain>
    </source>
</reference>
<sequence length="180" mass="20788">MLPLFKEKWMLNGIYQAIMLSKHHITLNPSLIGTALCFWDSTSNSFAFGPGPMTPPILDMAALFGFRPHDLSIDALADFEMKNRKVRVPMRASASEIMRLKTYSGLVMTYQGMDDPDQEHMIVLLFWLNKFIFPHADEGVRLSLCIWLRLFITNRTWRPGLLCWRCYTIVFIGLLLIRST</sequence>
<dbReference type="InterPro" id="IPR019557">
    <property type="entry name" value="AminoTfrase-like_pln_mobile"/>
</dbReference>
<proteinExistence type="predicted"/>
<keyword evidence="3" id="KW-1185">Reference proteome</keyword>
<evidence type="ECO:0000313" key="3">
    <source>
        <dbReference type="Proteomes" id="UP000507245"/>
    </source>
</evidence>
<evidence type="ECO:0000313" key="2">
    <source>
        <dbReference type="EMBL" id="CAB4317106.1"/>
    </source>
</evidence>
<dbReference type="AlphaFoldDB" id="A0A6J5XT47"/>
<dbReference type="PANTHER" id="PTHR46033:SF65">
    <property type="entry name" value="AMINOTRANSFERASE-LIKE PLANT MOBILE DOMAIN-CONTAINING PROTEIN"/>
    <property type="match status" value="1"/>
</dbReference>
<feature type="domain" description="Aminotransferase-like plant mobile" evidence="1">
    <location>
        <begin position="13"/>
        <end position="138"/>
    </location>
</feature>
<accession>A0A6J5XT47</accession>
<dbReference type="EMBL" id="CAEKKB010000007">
    <property type="protein sequence ID" value="CAB4317106.1"/>
    <property type="molecule type" value="Genomic_DNA"/>
</dbReference>
<dbReference type="OrthoDB" id="1632775at2759"/>
<dbReference type="Pfam" id="PF10536">
    <property type="entry name" value="PMD"/>
    <property type="match status" value="1"/>
</dbReference>